<gene>
    <name evidence="2" type="ORF">EEDITHA_LOCUS5772</name>
</gene>
<feature type="compositionally biased region" description="Low complexity" evidence="1">
    <location>
        <begin position="52"/>
        <end position="69"/>
    </location>
</feature>
<accession>A0AAU9TV93</accession>
<feature type="compositionally biased region" description="Basic and acidic residues" evidence="1">
    <location>
        <begin position="136"/>
        <end position="148"/>
    </location>
</feature>
<evidence type="ECO:0000313" key="3">
    <source>
        <dbReference type="Proteomes" id="UP001153954"/>
    </source>
</evidence>
<protein>
    <submittedName>
        <fullName evidence="2">Uncharacterized protein</fullName>
    </submittedName>
</protein>
<reference evidence="2" key="1">
    <citation type="submission" date="2022-03" db="EMBL/GenBank/DDBJ databases">
        <authorList>
            <person name="Tunstrom K."/>
        </authorList>
    </citation>
    <scope>NUCLEOTIDE SEQUENCE</scope>
</reference>
<proteinExistence type="predicted"/>
<dbReference type="AlphaFoldDB" id="A0AAU9TV93"/>
<feature type="region of interest" description="Disordered" evidence="1">
    <location>
        <begin position="1"/>
        <end position="116"/>
    </location>
</feature>
<feature type="compositionally biased region" description="Basic and acidic residues" evidence="1">
    <location>
        <begin position="19"/>
        <end position="50"/>
    </location>
</feature>
<feature type="compositionally biased region" description="Basic and acidic residues" evidence="1">
    <location>
        <begin position="76"/>
        <end position="87"/>
    </location>
</feature>
<keyword evidence="3" id="KW-1185">Reference proteome</keyword>
<comment type="caution">
    <text evidence="2">The sequence shown here is derived from an EMBL/GenBank/DDBJ whole genome shotgun (WGS) entry which is preliminary data.</text>
</comment>
<feature type="region of interest" description="Disordered" evidence="1">
    <location>
        <begin position="136"/>
        <end position="179"/>
    </location>
</feature>
<evidence type="ECO:0000256" key="1">
    <source>
        <dbReference type="SAM" id="MobiDB-lite"/>
    </source>
</evidence>
<sequence length="179" mass="20622">MKFENRQNDGLGSSSVKLKVHEKVNEIESKIFKEIEEREKEKTPTPKEEVPPTENNVTNRRVRPRNTTEQSPAKKAKVDDTEHKSDEIDSTYQSHNTSVTTKRITRTPKKAETADNIETTDSKVVKTRQTVKKSLVEIPKDSQEDVRYKFPSPAPKSKKSITNKTKKDTKNTRQRKTSR</sequence>
<feature type="compositionally biased region" description="Polar residues" evidence="1">
    <location>
        <begin position="90"/>
        <end position="102"/>
    </location>
</feature>
<evidence type="ECO:0000313" key="2">
    <source>
        <dbReference type="EMBL" id="CAH2089748.1"/>
    </source>
</evidence>
<name>A0AAU9TV93_EUPED</name>
<dbReference type="EMBL" id="CAKOGL010000008">
    <property type="protein sequence ID" value="CAH2089748.1"/>
    <property type="molecule type" value="Genomic_DNA"/>
</dbReference>
<dbReference type="Proteomes" id="UP001153954">
    <property type="component" value="Unassembled WGS sequence"/>
</dbReference>
<organism evidence="2 3">
    <name type="scientific">Euphydryas editha</name>
    <name type="common">Edith's checkerspot</name>
    <dbReference type="NCBI Taxonomy" id="104508"/>
    <lineage>
        <taxon>Eukaryota</taxon>
        <taxon>Metazoa</taxon>
        <taxon>Ecdysozoa</taxon>
        <taxon>Arthropoda</taxon>
        <taxon>Hexapoda</taxon>
        <taxon>Insecta</taxon>
        <taxon>Pterygota</taxon>
        <taxon>Neoptera</taxon>
        <taxon>Endopterygota</taxon>
        <taxon>Lepidoptera</taxon>
        <taxon>Glossata</taxon>
        <taxon>Ditrysia</taxon>
        <taxon>Papilionoidea</taxon>
        <taxon>Nymphalidae</taxon>
        <taxon>Nymphalinae</taxon>
        <taxon>Euphydryas</taxon>
    </lineage>
</organism>